<dbReference type="AlphaFoldDB" id="A0A5F2BXF9"/>
<keyword evidence="2" id="KW-0732">Signal</keyword>
<gene>
    <name evidence="3" type="ORF">EHQ81_14010</name>
    <name evidence="4" type="ORF">EHQ82_18600</name>
</gene>
<evidence type="ECO:0000313" key="6">
    <source>
        <dbReference type="Proteomes" id="UP000298057"/>
    </source>
</evidence>
<sequence length="243" mass="27774">MKFLLSSLYVLLLCFPGSFLFAGDPDLEKGIQLYKEKKNYDALGYLEKSLKKEKTGIAFYYRGNVKMNLQDYEEAVSSYTEAYRLDYKRTDSLFNIACAYSLSGQSHFAAKALLLNFLRGDKNLTRISKDPDLANFRKTKDYPLLISVMEKPEGVPLRDRKEISDFLKQNDNRFIFYEYDTPSPGGIRFESGGLLHRSEGGGYAGIFYGGEWKLSENGLESNLKILSEKKTYIKFLKKAPSII</sequence>
<evidence type="ECO:0000313" key="3">
    <source>
        <dbReference type="EMBL" id="TGM12183.1"/>
    </source>
</evidence>
<evidence type="ECO:0000256" key="1">
    <source>
        <dbReference type="PROSITE-ProRule" id="PRU00339"/>
    </source>
</evidence>
<organism evidence="3 5">
    <name type="scientific">Leptospira selangorensis</name>
    <dbReference type="NCBI Taxonomy" id="2484982"/>
    <lineage>
        <taxon>Bacteria</taxon>
        <taxon>Pseudomonadati</taxon>
        <taxon>Spirochaetota</taxon>
        <taxon>Spirochaetia</taxon>
        <taxon>Leptospirales</taxon>
        <taxon>Leptospiraceae</taxon>
        <taxon>Leptospira</taxon>
    </lineage>
</organism>
<dbReference type="RefSeq" id="WP_135628830.1">
    <property type="nucleotide sequence ID" value="NZ_RQGU01000130.1"/>
</dbReference>
<name>A0A5F2BXF9_9LEPT</name>
<dbReference type="InterPro" id="IPR011990">
    <property type="entry name" value="TPR-like_helical_dom_sf"/>
</dbReference>
<dbReference type="Proteomes" id="UP000297832">
    <property type="component" value="Unassembled WGS sequence"/>
</dbReference>
<dbReference type="Gene3D" id="1.25.40.10">
    <property type="entry name" value="Tetratricopeptide repeat domain"/>
    <property type="match status" value="1"/>
</dbReference>
<dbReference type="PROSITE" id="PS50005">
    <property type="entry name" value="TPR"/>
    <property type="match status" value="1"/>
</dbReference>
<dbReference type="EMBL" id="RQGV01000018">
    <property type="protein sequence ID" value="TGM12183.1"/>
    <property type="molecule type" value="Genomic_DNA"/>
</dbReference>
<dbReference type="InterPro" id="IPR019734">
    <property type="entry name" value="TPR_rpt"/>
</dbReference>
<dbReference type="SUPFAM" id="SSF48452">
    <property type="entry name" value="TPR-like"/>
    <property type="match status" value="1"/>
</dbReference>
<evidence type="ECO:0000313" key="4">
    <source>
        <dbReference type="EMBL" id="TGM14774.1"/>
    </source>
</evidence>
<comment type="caution">
    <text evidence="3">The sequence shown here is derived from an EMBL/GenBank/DDBJ whole genome shotgun (WGS) entry which is preliminary data.</text>
</comment>
<dbReference type="EMBL" id="RQGU01000130">
    <property type="protein sequence ID" value="TGM14774.1"/>
    <property type="molecule type" value="Genomic_DNA"/>
</dbReference>
<proteinExistence type="predicted"/>
<evidence type="ECO:0000256" key="2">
    <source>
        <dbReference type="SAM" id="SignalP"/>
    </source>
</evidence>
<evidence type="ECO:0000313" key="5">
    <source>
        <dbReference type="Proteomes" id="UP000297832"/>
    </source>
</evidence>
<accession>A0A5F2BXF9</accession>
<reference evidence="4" key="1">
    <citation type="submission" date="2018-10" db="EMBL/GenBank/DDBJ databases">
        <authorList>
            <person name="Vincent A.T."/>
            <person name="Schiettekatte O."/>
            <person name="Bourhy P."/>
            <person name="Veyrier F.J."/>
            <person name="Picardeau M."/>
        </authorList>
    </citation>
    <scope>NUCLEOTIDE SEQUENCE</scope>
    <source>
        <strain evidence="4">201702406</strain>
    </source>
</reference>
<keyword evidence="6" id="KW-1185">Reference proteome</keyword>
<reference evidence="3 5" key="2">
    <citation type="journal article" date="2019" name="PLoS Negl. Trop. Dis.">
        <title>Revisiting the worldwide diversity of Leptospira species in the environment.</title>
        <authorList>
            <person name="Vincent A.T."/>
            <person name="Schiettekatte O."/>
            <person name="Bourhy P."/>
            <person name="Veyrier F.J."/>
            <person name="Picardeau M."/>
        </authorList>
    </citation>
    <scope>NUCLEOTIDE SEQUENCE [LARGE SCALE GENOMIC DNA]</scope>
    <source>
        <strain evidence="3 5">201702405</strain>
        <strain evidence="4">201702406</strain>
    </source>
</reference>
<keyword evidence="1" id="KW-0802">TPR repeat</keyword>
<feature type="chain" id="PRO_5043207142" evidence="2">
    <location>
        <begin position="23"/>
        <end position="243"/>
    </location>
</feature>
<feature type="signal peptide" evidence="2">
    <location>
        <begin position="1"/>
        <end position="22"/>
    </location>
</feature>
<feature type="repeat" description="TPR" evidence="1">
    <location>
        <begin position="56"/>
        <end position="89"/>
    </location>
</feature>
<protein>
    <submittedName>
        <fullName evidence="3">Tetratricopeptide repeat protein</fullName>
    </submittedName>
</protein>
<dbReference type="Proteomes" id="UP000298057">
    <property type="component" value="Unassembled WGS sequence"/>
</dbReference>